<evidence type="ECO:0000256" key="4">
    <source>
        <dbReference type="ARBA" id="ARBA00011905"/>
    </source>
</evidence>
<dbReference type="PATRIC" id="fig|765913.3.peg.1687"/>
<organism evidence="11 12">
    <name type="scientific">Thiorhodococcus drewsii AZ1</name>
    <dbReference type="NCBI Taxonomy" id="765913"/>
    <lineage>
        <taxon>Bacteria</taxon>
        <taxon>Pseudomonadati</taxon>
        <taxon>Pseudomonadota</taxon>
        <taxon>Gammaproteobacteria</taxon>
        <taxon>Chromatiales</taxon>
        <taxon>Chromatiaceae</taxon>
        <taxon>Thiorhodococcus</taxon>
    </lineage>
</organism>
<dbReference type="GO" id="GO:0008119">
    <property type="term" value="F:thiopurine S-methyltransferase activity"/>
    <property type="evidence" value="ECO:0007669"/>
    <property type="project" value="UniProtKB-UniRule"/>
</dbReference>
<dbReference type="EC" id="2.1.1.67" evidence="4 9"/>
<comment type="caution">
    <text evidence="9">Lacks conserved residue(s) required for the propagation of feature annotation.</text>
</comment>
<proteinExistence type="inferred from homology"/>
<sequence length="265" mass="29780">MPKDRITHAARTPARASLLSMTNRDNALWQQYWRDQRTDLNQQGVNPLLMRWWSSLGLAKGSRVLVPMCGKSQDMLWLIKEGYRVTGIELSPVAVRAFFFEHDLGSTKRTQGPLTRWGHGNLSILCGDFFAATAADLGPIDAIYDCAALTALPEDIRRLYVTHLALIVPDARQLLVLTSEDSVPGESLGQISTVAQEIQTLYAERFKIDLAQVETHVETDQQCPQERSETVHHKAYRMTVRASAHLIDQPDNASGEDRITTEQIR</sequence>
<evidence type="ECO:0000256" key="1">
    <source>
        <dbReference type="ARBA" id="ARBA00000903"/>
    </source>
</evidence>
<dbReference type="PANTHER" id="PTHR10259:SF11">
    <property type="entry name" value="THIOPURINE S-METHYLTRANSFERASE"/>
    <property type="match status" value="1"/>
</dbReference>
<evidence type="ECO:0000256" key="9">
    <source>
        <dbReference type="HAMAP-Rule" id="MF_00812"/>
    </source>
</evidence>
<keyword evidence="5 9" id="KW-0963">Cytoplasm</keyword>
<dbReference type="STRING" id="765913.ThidrDRAFT_1662"/>
<dbReference type="CDD" id="cd02440">
    <property type="entry name" value="AdoMet_MTases"/>
    <property type="match status" value="1"/>
</dbReference>
<dbReference type="Gene3D" id="3.40.50.150">
    <property type="entry name" value="Vaccinia Virus protein VP39"/>
    <property type="match status" value="1"/>
</dbReference>
<dbReference type="InterPro" id="IPR025835">
    <property type="entry name" value="Thiopurine_S-MeTrfase"/>
</dbReference>
<comment type="catalytic activity">
    <reaction evidence="1 9">
        <text>S-adenosyl-L-methionine + a thiopurine = S-adenosyl-L-homocysteine + a thiopurine S-methylether.</text>
        <dbReference type="EC" id="2.1.1.67"/>
    </reaction>
</comment>
<dbReference type="Pfam" id="PF05724">
    <property type="entry name" value="TPMT"/>
    <property type="match status" value="1"/>
</dbReference>
<evidence type="ECO:0000313" key="12">
    <source>
        <dbReference type="Proteomes" id="UP000004200"/>
    </source>
</evidence>
<evidence type="ECO:0000256" key="3">
    <source>
        <dbReference type="ARBA" id="ARBA00008145"/>
    </source>
</evidence>
<name>G2E049_9GAMM</name>
<dbReference type="Proteomes" id="UP000004200">
    <property type="component" value="Unassembled WGS sequence"/>
</dbReference>
<dbReference type="InterPro" id="IPR008854">
    <property type="entry name" value="TPMT"/>
</dbReference>
<dbReference type="PANTHER" id="PTHR10259">
    <property type="entry name" value="THIOPURINE S-METHYLTRANSFERASE"/>
    <property type="match status" value="1"/>
</dbReference>
<keyword evidence="6 9" id="KW-0489">Methyltransferase</keyword>
<reference evidence="11 12" key="1">
    <citation type="submission" date="2011-06" db="EMBL/GenBank/DDBJ databases">
        <title>The draft genome of Thiorhodococcus drewsii AZ1.</title>
        <authorList>
            <consortium name="US DOE Joint Genome Institute (JGI-PGF)"/>
            <person name="Lucas S."/>
            <person name="Han J."/>
            <person name="Lapidus A."/>
            <person name="Cheng J.-F."/>
            <person name="Goodwin L."/>
            <person name="Pitluck S."/>
            <person name="Peters L."/>
            <person name="Land M.L."/>
            <person name="Hauser L."/>
            <person name="Vogl K."/>
            <person name="Liu Z."/>
            <person name="Imhoff J."/>
            <person name="Thiel V."/>
            <person name="Frigaard N.-U."/>
            <person name="Bryant D.A."/>
            <person name="Woyke T.J."/>
        </authorList>
    </citation>
    <scope>NUCLEOTIDE SEQUENCE [LARGE SCALE GENOMIC DNA]</scope>
    <source>
        <strain evidence="11 12">AZ1</strain>
    </source>
</reference>
<comment type="subcellular location">
    <subcellularLocation>
        <location evidence="2 9">Cytoplasm</location>
    </subcellularLocation>
</comment>
<feature type="region of interest" description="Disordered" evidence="10">
    <location>
        <begin position="246"/>
        <end position="265"/>
    </location>
</feature>
<comment type="similarity">
    <text evidence="3 9">Belongs to the class I-like SAM-binding methyltransferase superfamily. TPMT family.</text>
</comment>
<keyword evidence="7 9" id="KW-0808">Transferase</keyword>
<dbReference type="EMBL" id="AFWT01000010">
    <property type="protein sequence ID" value="EGV31777.1"/>
    <property type="molecule type" value="Genomic_DNA"/>
</dbReference>
<dbReference type="SUPFAM" id="SSF53335">
    <property type="entry name" value="S-adenosyl-L-methionine-dependent methyltransferases"/>
    <property type="match status" value="1"/>
</dbReference>
<feature type="binding site" evidence="9">
    <location>
        <position position="89"/>
    </location>
    <ligand>
        <name>S-adenosyl-L-methionine</name>
        <dbReference type="ChEBI" id="CHEBI:59789"/>
    </ligand>
</feature>
<evidence type="ECO:0000256" key="10">
    <source>
        <dbReference type="SAM" id="MobiDB-lite"/>
    </source>
</evidence>
<evidence type="ECO:0000256" key="5">
    <source>
        <dbReference type="ARBA" id="ARBA00022490"/>
    </source>
</evidence>
<dbReference type="PROSITE" id="PS51585">
    <property type="entry name" value="SAM_MT_TPMT"/>
    <property type="match status" value="1"/>
</dbReference>
<keyword evidence="8 9" id="KW-0949">S-adenosyl-L-methionine</keyword>
<evidence type="ECO:0000256" key="6">
    <source>
        <dbReference type="ARBA" id="ARBA00022603"/>
    </source>
</evidence>
<dbReference type="GO" id="GO:0005737">
    <property type="term" value="C:cytoplasm"/>
    <property type="evidence" value="ECO:0007669"/>
    <property type="project" value="UniProtKB-SubCell"/>
</dbReference>
<feature type="binding site" evidence="9">
    <location>
        <position position="33"/>
    </location>
    <ligand>
        <name>S-adenosyl-L-methionine</name>
        <dbReference type="ChEBI" id="CHEBI:59789"/>
    </ligand>
</feature>
<dbReference type="AlphaFoldDB" id="G2E049"/>
<evidence type="ECO:0000256" key="7">
    <source>
        <dbReference type="ARBA" id="ARBA00022679"/>
    </source>
</evidence>
<dbReference type="InterPro" id="IPR029063">
    <property type="entry name" value="SAM-dependent_MTases_sf"/>
</dbReference>
<comment type="caution">
    <text evidence="11">The sequence shown here is derived from an EMBL/GenBank/DDBJ whole genome shotgun (WGS) entry which is preliminary data.</text>
</comment>
<gene>
    <name evidence="9" type="primary">tpm</name>
    <name evidence="11" type="ORF">ThidrDRAFT_1662</name>
</gene>
<dbReference type="RefSeq" id="WP_007040376.1">
    <property type="nucleotide sequence ID" value="NZ_AFWT01000010.1"/>
</dbReference>
<keyword evidence="12" id="KW-1185">Reference proteome</keyword>
<evidence type="ECO:0000256" key="2">
    <source>
        <dbReference type="ARBA" id="ARBA00004496"/>
    </source>
</evidence>
<evidence type="ECO:0000256" key="8">
    <source>
        <dbReference type="ARBA" id="ARBA00022691"/>
    </source>
</evidence>
<feature type="binding site" evidence="9">
    <location>
        <position position="68"/>
    </location>
    <ligand>
        <name>S-adenosyl-L-methionine</name>
        <dbReference type="ChEBI" id="CHEBI:59789"/>
    </ligand>
</feature>
<accession>G2E049</accession>
<dbReference type="GO" id="GO:0032259">
    <property type="term" value="P:methylation"/>
    <property type="evidence" value="ECO:0007669"/>
    <property type="project" value="UniProtKB-KW"/>
</dbReference>
<feature type="compositionally biased region" description="Basic and acidic residues" evidence="10">
    <location>
        <begin position="255"/>
        <end position="265"/>
    </location>
</feature>
<protein>
    <recommendedName>
        <fullName evidence="4 9">Thiopurine S-methyltransferase</fullName>
        <ecNumber evidence="4 9">2.1.1.67</ecNumber>
    </recommendedName>
    <alternativeName>
        <fullName evidence="9">Thiopurine methyltransferase</fullName>
    </alternativeName>
</protein>
<dbReference type="NCBIfam" id="NF009732">
    <property type="entry name" value="PRK13255.1"/>
    <property type="match status" value="1"/>
</dbReference>
<dbReference type="HAMAP" id="MF_00812">
    <property type="entry name" value="Thiopur_methtran"/>
    <property type="match status" value="1"/>
</dbReference>
<evidence type="ECO:0000313" key="11">
    <source>
        <dbReference type="EMBL" id="EGV31777.1"/>
    </source>
</evidence>
<dbReference type="eggNOG" id="COG2265">
    <property type="taxonomic scope" value="Bacteria"/>
</dbReference>